<accession>A0ABQ5LUX7</accession>
<comment type="caution">
    <text evidence="3">The sequence shown here is derived from an EMBL/GenBank/DDBJ whole genome shotgun (WGS) entry which is preliminary data.</text>
</comment>
<evidence type="ECO:0000313" key="3">
    <source>
        <dbReference type="EMBL" id="GKY88076.1"/>
    </source>
</evidence>
<dbReference type="SUPFAM" id="SSF51430">
    <property type="entry name" value="NAD(P)-linked oxidoreductase"/>
    <property type="match status" value="1"/>
</dbReference>
<dbReference type="InterPro" id="IPR023210">
    <property type="entry name" value="NADP_OxRdtase_dom"/>
</dbReference>
<dbReference type="EMBL" id="BROH01000005">
    <property type="protein sequence ID" value="GKY88076.1"/>
    <property type="molecule type" value="Genomic_DNA"/>
</dbReference>
<keyword evidence="1" id="KW-0560">Oxidoreductase</keyword>
<name>A0ABQ5LUX7_9RHOB</name>
<dbReference type="RefSeq" id="WP_281842104.1">
    <property type="nucleotide sequence ID" value="NZ_BROH01000005.1"/>
</dbReference>
<evidence type="ECO:0000313" key="4">
    <source>
        <dbReference type="Proteomes" id="UP001144205"/>
    </source>
</evidence>
<keyword evidence="4" id="KW-1185">Reference proteome</keyword>
<dbReference type="Proteomes" id="UP001144205">
    <property type="component" value="Unassembled WGS sequence"/>
</dbReference>
<protein>
    <submittedName>
        <fullName evidence="3">Oxidoreductase</fullName>
    </submittedName>
</protein>
<sequence length="328" mass="35978">MKKRKLGRNGPEVSAIGLGCMSFGGFYGATGQEESFATLDAAWALGIDFLDTSNIYGPHISEEVIGAWQADRGKRFKIATKGGIVIGAPRGTADNSEAYLRGELEASMKRLGVDNVALYYIHRRDWSIPIETVTETLLKLKKEGLIGAIGYSEISPASLRLAAAVGHVDAVQSEYSLWTRLPELGMIQACAELGTAFVPFSPLGRGIFSDVDLDPGTFGDKDFRRANPRFSGRNFRHNMEYVRELRAFSAERGWTTAATAIAWTLQQGDHLIPIPATRAPAHLAAWAGADEIVFSDDDRAELERILPVGWAMGDRYAYQQLVGIERYC</sequence>
<dbReference type="PANTHER" id="PTHR43625:SF40">
    <property type="entry name" value="ALDO-KETO REDUCTASE YAKC [NADP(+)]"/>
    <property type="match status" value="1"/>
</dbReference>
<evidence type="ECO:0000259" key="2">
    <source>
        <dbReference type="Pfam" id="PF00248"/>
    </source>
</evidence>
<reference evidence="3" key="1">
    <citation type="journal article" date="2023" name="Int. J. Syst. Evol. Microbiol.">
        <title>Sinisalibacter aestuarii sp. nov., isolated from estuarine sediment of the Arakawa River.</title>
        <authorList>
            <person name="Arafat S.T."/>
            <person name="Hirano S."/>
            <person name="Sato A."/>
            <person name="Takeuchi K."/>
            <person name="Yasuda T."/>
            <person name="Terahara T."/>
            <person name="Hamada M."/>
            <person name="Kobayashi T."/>
        </authorList>
    </citation>
    <scope>NUCLEOTIDE SEQUENCE</scope>
    <source>
        <strain evidence="3">B-399</strain>
    </source>
</reference>
<evidence type="ECO:0000256" key="1">
    <source>
        <dbReference type="ARBA" id="ARBA00023002"/>
    </source>
</evidence>
<dbReference type="InterPro" id="IPR050791">
    <property type="entry name" value="Aldo-Keto_reductase"/>
</dbReference>
<dbReference type="Pfam" id="PF00248">
    <property type="entry name" value="Aldo_ket_red"/>
    <property type="match status" value="1"/>
</dbReference>
<gene>
    <name evidence="3" type="ORF">STA1M1_19450</name>
</gene>
<dbReference type="PANTHER" id="PTHR43625">
    <property type="entry name" value="AFLATOXIN B1 ALDEHYDE REDUCTASE"/>
    <property type="match status" value="1"/>
</dbReference>
<dbReference type="InterPro" id="IPR036812">
    <property type="entry name" value="NAD(P)_OxRdtase_dom_sf"/>
</dbReference>
<organism evidence="3 4">
    <name type="scientific">Sinisalibacter aestuarii</name>
    <dbReference type="NCBI Taxonomy" id="2949426"/>
    <lineage>
        <taxon>Bacteria</taxon>
        <taxon>Pseudomonadati</taxon>
        <taxon>Pseudomonadota</taxon>
        <taxon>Alphaproteobacteria</taxon>
        <taxon>Rhodobacterales</taxon>
        <taxon>Roseobacteraceae</taxon>
        <taxon>Sinisalibacter</taxon>
    </lineage>
</organism>
<dbReference type="Gene3D" id="3.20.20.100">
    <property type="entry name" value="NADP-dependent oxidoreductase domain"/>
    <property type="match status" value="1"/>
</dbReference>
<proteinExistence type="predicted"/>
<feature type="domain" description="NADP-dependent oxidoreductase" evidence="2">
    <location>
        <begin position="15"/>
        <end position="305"/>
    </location>
</feature>